<dbReference type="GO" id="GO:0005524">
    <property type="term" value="F:ATP binding"/>
    <property type="evidence" value="ECO:0007669"/>
    <property type="project" value="UniProtKB-UniRule"/>
</dbReference>
<dbReference type="Gene3D" id="1.10.510.10">
    <property type="entry name" value="Transferase(Phosphotransferase) domain 1"/>
    <property type="match status" value="1"/>
</dbReference>
<feature type="domain" description="Protein kinase" evidence="4">
    <location>
        <begin position="9"/>
        <end position="273"/>
    </location>
</feature>
<evidence type="ECO:0000256" key="1">
    <source>
        <dbReference type="ARBA" id="ARBA00023860"/>
    </source>
</evidence>
<dbReference type="GO" id="GO:0004672">
    <property type="term" value="F:protein kinase activity"/>
    <property type="evidence" value="ECO:0007669"/>
    <property type="project" value="InterPro"/>
</dbReference>
<gene>
    <name evidence="5" type="ORF">BSTOLATCC_MIC39459</name>
</gene>
<dbReference type="Pfam" id="PF00069">
    <property type="entry name" value="Pkinase"/>
    <property type="match status" value="1"/>
</dbReference>
<accession>A0AAU9JI62</accession>
<keyword evidence="2" id="KW-0547">Nucleotide-binding</keyword>
<dbReference type="PANTHER" id="PTHR11909">
    <property type="entry name" value="CASEIN KINASE-RELATED"/>
    <property type="match status" value="1"/>
</dbReference>
<evidence type="ECO:0000256" key="3">
    <source>
        <dbReference type="SAM" id="MobiDB-lite"/>
    </source>
</evidence>
<name>A0AAU9JI62_9CILI</name>
<evidence type="ECO:0000259" key="4">
    <source>
        <dbReference type="PROSITE" id="PS50011"/>
    </source>
</evidence>
<feature type="binding site" evidence="2">
    <location>
        <position position="38"/>
    </location>
    <ligand>
        <name>ATP</name>
        <dbReference type="ChEBI" id="CHEBI:30616"/>
    </ligand>
</feature>
<dbReference type="CDD" id="cd14016">
    <property type="entry name" value="STKc_CK1"/>
    <property type="match status" value="1"/>
</dbReference>
<dbReference type="PROSITE" id="PS00107">
    <property type="entry name" value="PROTEIN_KINASE_ATP"/>
    <property type="match status" value="1"/>
</dbReference>
<dbReference type="InterPro" id="IPR000719">
    <property type="entry name" value="Prot_kinase_dom"/>
</dbReference>
<dbReference type="InterPro" id="IPR011009">
    <property type="entry name" value="Kinase-like_dom_sf"/>
</dbReference>
<comment type="caution">
    <text evidence="5">The sequence shown here is derived from an EMBL/GenBank/DDBJ whole genome shotgun (WGS) entry which is preliminary data.</text>
</comment>
<dbReference type="AlphaFoldDB" id="A0AAU9JI62"/>
<dbReference type="SUPFAM" id="SSF56112">
    <property type="entry name" value="Protein kinase-like (PK-like)"/>
    <property type="match status" value="1"/>
</dbReference>
<organism evidence="5 6">
    <name type="scientific">Blepharisma stoltei</name>
    <dbReference type="NCBI Taxonomy" id="1481888"/>
    <lineage>
        <taxon>Eukaryota</taxon>
        <taxon>Sar</taxon>
        <taxon>Alveolata</taxon>
        <taxon>Ciliophora</taxon>
        <taxon>Postciliodesmatophora</taxon>
        <taxon>Heterotrichea</taxon>
        <taxon>Heterotrichida</taxon>
        <taxon>Blepharismidae</taxon>
        <taxon>Blepharisma</taxon>
    </lineage>
</organism>
<dbReference type="EMBL" id="CAJZBQ010000039">
    <property type="protein sequence ID" value="CAG9325663.1"/>
    <property type="molecule type" value="Genomic_DNA"/>
</dbReference>
<evidence type="ECO:0000313" key="5">
    <source>
        <dbReference type="EMBL" id="CAG9325663.1"/>
    </source>
</evidence>
<protein>
    <recommendedName>
        <fullName evidence="1">Casein kinase I</fullName>
    </recommendedName>
</protein>
<keyword evidence="2" id="KW-0067">ATP-binding</keyword>
<reference evidence="5" key="1">
    <citation type="submission" date="2021-09" db="EMBL/GenBank/DDBJ databases">
        <authorList>
            <consortium name="AG Swart"/>
            <person name="Singh M."/>
            <person name="Singh A."/>
            <person name="Seah K."/>
            <person name="Emmerich C."/>
        </authorList>
    </citation>
    <scope>NUCLEOTIDE SEQUENCE</scope>
    <source>
        <strain evidence="5">ATCC30299</strain>
    </source>
</reference>
<dbReference type="InterPro" id="IPR017441">
    <property type="entry name" value="Protein_kinase_ATP_BS"/>
</dbReference>
<keyword evidence="6" id="KW-1185">Reference proteome</keyword>
<dbReference type="PROSITE" id="PS50011">
    <property type="entry name" value="PROTEIN_KINASE_DOM"/>
    <property type="match status" value="1"/>
</dbReference>
<dbReference type="Proteomes" id="UP001162131">
    <property type="component" value="Unassembled WGS sequence"/>
</dbReference>
<feature type="region of interest" description="Disordered" evidence="3">
    <location>
        <begin position="319"/>
        <end position="352"/>
    </location>
</feature>
<evidence type="ECO:0000256" key="2">
    <source>
        <dbReference type="PROSITE-ProRule" id="PRU10141"/>
    </source>
</evidence>
<evidence type="ECO:0000313" key="6">
    <source>
        <dbReference type="Proteomes" id="UP001162131"/>
    </source>
</evidence>
<dbReference type="InterPro" id="IPR050235">
    <property type="entry name" value="CK1_Ser-Thr_kinase"/>
</dbReference>
<sequence>MDDAIGGRFIKESIIGEGNFGTVYRALDSTNKKPVAVKVEKPSIDISQVENEIRVLNALQGNRGFPRLIASGTEDGSMYIAMQLLGPSLEEKFQESKHLFSLMVVLKIAEQILSRIQTLHNKLFIHRDIKPRQFLMSPSAGSPTIYMIDFGLSKCYQNGKMGLHIQYMENRPFVGTANYASINTHMGIQQSRRDDLESYMYMLSYFLNGSLPWLSKDHSISDREIRQIKNRISVNELFRKGPQELVLMMAYIKSMAFEDRPDYDYLMGLIKRMKANVKVEKKRGISTLSVNTIEQKARKVRKAITDPFAEQPDLFKTAKNGEKNKNELLNPGDEEEMKPEPNSAECMTEETEVYPEIKDRNILKTINTKERPQSRSLDIDAMKETQKCYIM</sequence>
<proteinExistence type="predicted"/>